<reference evidence="2" key="1">
    <citation type="submission" date="2023-02" db="EMBL/GenBank/DDBJ databases">
        <title>Genome of toxic invasive species Heracleum sosnowskyi carries increased number of genes despite the absence of recent whole-genome duplications.</title>
        <authorList>
            <person name="Schelkunov M."/>
            <person name="Shtratnikova V."/>
            <person name="Makarenko M."/>
            <person name="Klepikova A."/>
            <person name="Omelchenko D."/>
            <person name="Novikova G."/>
            <person name="Obukhova E."/>
            <person name="Bogdanov V."/>
            <person name="Penin A."/>
            <person name="Logacheva M."/>
        </authorList>
    </citation>
    <scope>NUCLEOTIDE SEQUENCE</scope>
    <source>
        <strain evidence="2">Hsosn_3</strain>
        <tissue evidence="2">Leaf</tissue>
    </source>
</reference>
<dbReference type="GO" id="GO:0016787">
    <property type="term" value="F:hydrolase activity"/>
    <property type="evidence" value="ECO:0007669"/>
    <property type="project" value="UniProtKB-ARBA"/>
</dbReference>
<organism evidence="2 3">
    <name type="scientific">Heracleum sosnowskyi</name>
    <dbReference type="NCBI Taxonomy" id="360622"/>
    <lineage>
        <taxon>Eukaryota</taxon>
        <taxon>Viridiplantae</taxon>
        <taxon>Streptophyta</taxon>
        <taxon>Embryophyta</taxon>
        <taxon>Tracheophyta</taxon>
        <taxon>Spermatophyta</taxon>
        <taxon>Magnoliopsida</taxon>
        <taxon>eudicotyledons</taxon>
        <taxon>Gunneridae</taxon>
        <taxon>Pentapetalae</taxon>
        <taxon>asterids</taxon>
        <taxon>campanulids</taxon>
        <taxon>Apiales</taxon>
        <taxon>Apiaceae</taxon>
        <taxon>Apioideae</taxon>
        <taxon>apioid superclade</taxon>
        <taxon>Tordylieae</taxon>
        <taxon>Tordyliinae</taxon>
        <taxon>Heracleum</taxon>
    </lineage>
</organism>
<dbReference type="PANTHER" id="PTHR45763:SF28">
    <property type="entry name" value="ALPHA_BETA-HYDROLASES SUPERFAMILY PROTEIN"/>
    <property type="match status" value="1"/>
</dbReference>
<sequence>MVLRKIVASMMSCLGMSNQPKEAASCSSVMHESSSTSTAEPPIVVSHKIRLGDGRYLAYKESGVPKTKSIYRIIIVHGFGSSKDMNFMAPQEVLEELGIYILLFDRAGYGESDPNPKRSLKSEASDIEELADQLQLGAKFYVISVSVGAYATWSCLKRIPHRLAGVALVVPYINYKWPSLPDELTRDDYRKNLSRWTLWVTRYTPRLVHWWLTQKVLPSSSTVLDRNPRFFSKKDLEVLKNTPGYQLLSKNKLKERVVFDSIRRDFIVAFGKWDFDPLELENPLLGRSGGESSVHIWQGFEDKVVPVELQRFVSKSLPWIHYHEVPDGGHLLVYDSAVCEAILRSLLLQDDPPLYRPKYND</sequence>
<comment type="caution">
    <text evidence="2">The sequence shown here is derived from an EMBL/GenBank/DDBJ whole genome shotgun (WGS) entry which is preliminary data.</text>
</comment>
<evidence type="ECO:0000313" key="3">
    <source>
        <dbReference type="Proteomes" id="UP001237642"/>
    </source>
</evidence>
<dbReference type="PANTHER" id="PTHR45763">
    <property type="entry name" value="HYDROLASE, ALPHA/BETA FOLD FAMILY PROTEIN, EXPRESSED-RELATED"/>
    <property type="match status" value="1"/>
</dbReference>
<dbReference type="Pfam" id="PF00561">
    <property type="entry name" value="Abhydrolase_1"/>
    <property type="match status" value="1"/>
</dbReference>
<dbReference type="SUPFAM" id="SSF53474">
    <property type="entry name" value="alpha/beta-Hydrolases"/>
    <property type="match status" value="1"/>
</dbReference>
<dbReference type="InterPro" id="IPR029058">
    <property type="entry name" value="AB_hydrolase_fold"/>
</dbReference>
<evidence type="ECO:0000313" key="2">
    <source>
        <dbReference type="EMBL" id="KAK1394408.1"/>
    </source>
</evidence>
<dbReference type="Gene3D" id="3.40.50.1820">
    <property type="entry name" value="alpha/beta hydrolase"/>
    <property type="match status" value="1"/>
</dbReference>
<accession>A0AAD8J0L4</accession>
<dbReference type="EMBL" id="JAUIZM010000003">
    <property type="protein sequence ID" value="KAK1394408.1"/>
    <property type="molecule type" value="Genomic_DNA"/>
</dbReference>
<keyword evidence="3" id="KW-1185">Reference proteome</keyword>
<evidence type="ECO:0000259" key="1">
    <source>
        <dbReference type="Pfam" id="PF00561"/>
    </source>
</evidence>
<protein>
    <submittedName>
        <fullName evidence="2">Lysophospholipase BODYGUARD 1</fullName>
    </submittedName>
</protein>
<name>A0AAD8J0L4_9APIA</name>
<dbReference type="InterPro" id="IPR000073">
    <property type="entry name" value="AB_hydrolase_1"/>
</dbReference>
<dbReference type="Proteomes" id="UP001237642">
    <property type="component" value="Unassembled WGS sequence"/>
</dbReference>
<dbReference type="AlphaFoldDB" id="A0AAD8J0L4"/>
<feature type="domain" description="AB hydrolase-1" evidence="1">
    <location>
        <begin position="72"/>
        <end position="335"/>
    </location>
</feature>
<gene>
    <name evidence="2" type="ORF">POM88_013464</name>
</gene>
<dbReference type="FunFam" id="3.40.50.1820:FF:000270">
    <property type="entry name" value="Alpha/beta-Hydrolases superfamily protein"/>
    <property type="match status" value="1"/>
</dbReference>
<reference evidence="2" key="2">
    <citation type="submission" date="2023-05" db="EMBL/GenBank/DDBJ databases">
        <authorList>
            <person name="Schelkunov M.I."/>
        </authorList>
    </citation>
    <scope>NUCLEOTIDE SEQUENCE</scope>
    <source>
        <strain evidence="2">Hsosn_3</strain>
        <tissue evidence="2">Leaf</tissue>
    </source>
</reference>
<proteinExistence type="predicted"/>